<dbReference type="Proteomes" id="UP001629244">
    <property type="component" value="Unassembled WGS sequence"/>
</dbReference>
<protein>
    <submittedName>
        <fullName evidence="2">Uncharacterized protein</fullName>
    </submittedName>
</protein>
<reference evidence="2 3" key="1">
    <citation type="submission" date="2024-06" db="EMBL/GenBank/DDBJ databases">
        <authorList>
            <person name="Kaempfer P."/>
            <person name="Viver T."/>
        </authorList>
    </citation>
    <scope>NUCLEOTIDE SEQUENCE [LARGE SCALE GENOMIC DNA]</scope>
    <source>
        <strain evidence="2 3">ST-64</strain>
    </source>
</reference>
<dbReference type="EMBL" id="JBELQC010000001">
    <property type="protein sequence ID" value="MFL9841096.1"/>
    <property type="molecule type" value="Genomic_DNA"/>
</dbReference>
<organism evidence="2 3">
    <name type="scientific">Sphingomonas plantiphila</name>
    <dbReference type="NCBI Taxonomy" id="3163295"/>
    <lineage>
        <taxon>Bacteria</taxon>
        <taxon>Pseudomonadati</taxon>
        <taxon>Pseudomonadota</taxon>
        <taxon>Alphaproteobacteria</taxon>
        <taxon>Sphingomonadales</taxon>
        <taxon>Sphingomonadaceae</taxon>
        <taxon>Sphingomonas</taxon>
    </lineage>
</organism>
<gene>
    <name evidence="2" type="ORF">ABS767_08995</name>
</gene>
<sequence length="225" mass="23486">MRKLGPASLMLALAATALSALPAGAMQAKRANLSDTMIAMTPAGEAVEALALAYRLADHAREAGDARAMIVAARMIASVPLAPSAQTASASPDLTAQSLFAEAARLAAGDAGLLSEIEAARVAESRGTICKLSCAIRTVHMLPAGTSWRVRFAARGGEPLVIGVRREGATGMDLKIFDENENLVCQDLSQKATLYCRVNPIWSGPFFAVVVNHGGRDVQVAMVTN</sequence>
<accession>A0ABW8YPJ9</accession>
<keyword evidence="1" id="KW-0732">Signal</keyword>
<feature type="chain" id="PRO_5047267922" evidence="1">
    <location>
        <begin position="26"/>
        <end position="225"/>
    </location>
</feature>
<comment type="caution">
    <text evidence="2">The sequence shown here is derived from an EMBL/GenBank/DDBJ whole genome shotgun (WGS) entry which is preliminary data.</text>
</comment>
<proteinExistence type="predicted"/>
<feature type="signal peptide" evidence="1">
    <location>
        <begin position="1"/>
        <end position="25"/>
    </location>
</feature>
<dbReference type="RefSeq" id="WP_408078013.1">
    <property type="nucleotide sequence ID" value="NZ_JBELQC010000001.1"/>
</dbReference>
<evidence type="ECO:0000313" key="2">
    <source>
        <dbReference type="EMBL" id="MFL9841096.1"/>
    </source>
</evidence>
<evidence type="ECO:0000313" key="3">
    <source>
        <dbReference type="Proteomes" id="UP001629244"/>
    </source>
</evidence>
<evidence type="ECO:0000256" key="1">
    <source>
        <dbReference type="SAM" id="SignalP"/>
    </source>
</evidence>
<name>A0ABW8YPJ9_9SPHN</name>
<keyword evidence="3" id="KW-1185">Reference proteome</keyword>